<dbReference type="Proteomes" id="UP001596267">
    <property type="component" value="Unassembled WGS sequence"/>
</dbReference>
<dbReference type="EMBL" id="JBHSTQ010000002">
    <property type="protein sequence ID" value="MFC6385604.1"/>
    <property type="molecule type" value="Genomic_DNA"/>
</dbReference>
<protein>
    <recommendedName>
        <fullName evidence="4">DUF1328 domain-containing protein</fullName>
    </recommendedName>
</protein>
<evidence type="ECO:0000256" key="1">
    <source>
        <dbReference type="SAM" id="Phobius"/>
    </source>
</evidence>
<evidence type="ECO:0000313" key="2">
    <source>
        <dbReference type="EMBL" id="MFC6385604.1"/>
    </source>
</evidence>
<evidence type="ECO:0008006" key="4">
    <source>
        <dbReference type="Google" id="ProtNLM"/>
    </source>
</evidence>
<feature type="transmembrane region" description="Helical" evidence="1">
    <location>
        <begin position="30"/>
        <end position="49"/>
    </location>
</feature>
<keyword evidence="1" id="KW-0812">Transmembrane</keyword>
<comment type="caution">
    <text evidence="2">The sequence shown here is derived from an EMBL/GenBank/DDBJ whole genome shotgun (WGS) entry which is preliminary data.</text>
</comment>
<keyword evidence="1" id="KW-1133">Transmembrane helix</keyword>
<gene>
    <name evidence="2" type="ORF">ACFP7A_03225</name>
</gene>
<reference evidence="3" key="1">
    <citation type="journal article" date="2019" name="Int. J. Syst. Evol. Microbiol.">
        <title>The Global Catalogue of Microorganisms (GCM) 10K type strain sequencing project: providing services to taxonomists for standard genome sequencing and annotation.</title>
        <authorList>
            <consortium name="The Broad Institute Genomics Platform"/>
            <consortium name="The Broad Institute Genome Sequencing Center for Infectious Disease"/>
            <person name="Wu L."/>
            <person name="Ma J."/>
        </authorList>
    </citation>
    <scope>NUCLEOTIDE SEQUENCE [LARGE SCALE GENOMIC DNA]</scope>
    <source>
        <strain evidence="3">CCUG 42001</strain>
    </source>
</reference>
<evidence type="ECO:0000313" key="3">
    <source>
        <dbReference type="Proteomes" id="UP001596267"/>
    </source>
</evidence>
<feature type="transmembrane region" description="Helical" evidence="1">
    <location>
        <begin position="5"/>
        <end position="24"/>
    </location>
</feature>
<sequence>MFRSLYILFLILTAAGLIGVAAGMVYGQPLFMLLCAFAVILFMWLSFMIKAMQQKKENRM</sequence>
<name>A0ABW1WDK6_9BACL</name>
<keyword evidence="3" id="KW-1185">Reference proteome</keyword>
<dbReference type="RefSeq" id="WP_253051925.1">
    <property type="nucleotide sequence ID" value="NZ_JAMXWN010000001.1"/>
</dbReference>
<organism evidence="2 3">
    <name type="scientific">Sporolactobacillus kofuensis</name>
    <dbReference type="NCBI Taxonomy" id="269672"/>
    <lineage>
        <taxon>Bacteria</taxon>
        <taxon>Bacillati</taxon>
        <taxon>Bacillota</taxon>
        <taxon>Bacilli</taxon>
        <taxon>Bacillales</taxon>
        <taxon>Sporolactobacillaceae</taxon>
        <taxon>Sporolactobacillus</taxon>
    </lineage>
</organism>
<proteinExistence type="predicted"/>
<accession>A0ABW1WDK6</accession>
<keyword evidence="1" id="KW-0472">Membrane</keyword>